<keyword evidence="2" id="KW-1185">Reference proteome</keyword>
<evidence type="ECO:0000313" key="1">
    <source>
        <dbReference type="EnsemblMetazoa" id="MESCA008003-PA"/>
    </source>
</evidence>
<dbReference type="EMBL" id="CAQQ02390134">
    <property type="status" value="NOT_ANNOTATED_CDS"/>
    <property type="molecule type" value="Genomic_DNA"/>
</dbReference>
<dbReference type="EMBL" id="CAQQ02390133">
    <property type="status" value="NOT_ANNOTATED_CDS"/>
    <property type="molecule type" value="Genomic_DNA"/>
</dbReference>
<dbReference type="AlphaFoldDB" id="T1GW32"/>
<organism evidence="1 2">
    <name type="scientific">Megaselia scalaris</name>
    <name type="common">Humpbacked fly</name>
    <name type="synonym">Phora scalaris</name>
    <dbReference type="NCBI Taxonomy" id="36166"/>
    <lineage>
        <taxon>Eukaryota</taxon>
        <taxon>Metazoa</taxon>
        <taxon>Ecdysozoa</taxon>
        <taxon>Arthropoda</taxon>
        <taxon>Hexapoda</taxon>
        <taxon>Insecta</taxon>
        <taxon>Pterygota</taxon>
        <taxon>Neoptera</taxon>
        <taxon>Endopterygota</taxon>
        <taxon>Diptera</taxon>
        <taxon>Brachycera</taxon>
        <taxon>Muscomorpha</taxon>
        <taxon>Platypezoidea</taxon>
        <taxon>Phoridae</taxon>
        <taxon>Megaseliini</taxon>
        <taxon>Megaselia</taxon>
    </lineage>
</organism>
<proteinExistence type="predicted"/>
<dbReference type="Proteomes" id="UP000015102">
    <property type="component" value="Unassembled WGS sequence"/>
</dbReference>
<reference evidence="1" key="2">
    <citation type="submission" date="2015-06" db="UniProtKB">
        <authorList>
            <consortium name="EnsemblMetazoa"/>
        </authorList>
    </citation>
    <scope>IDENTIFICATION</scope>
</reference>
<reference evidence="2" key="1">
    <citation type="submission" date="2013-02" db="EMBL/GenBank/DDBJ databases">
        <authorList>
            <person name="Hughes D."/>
        </authorList>
    </citation>
    <scope>NUCLEOTIDE SEQUENCE</scope>
    <source>
        <strain>Durham</strain>
        <strain evidence="2">NC isolate 2 -- Noor lab</strain>
    </source>
</reference>
<protein>
    <submittedName>
        <fullName evidence="1">Uncharacterized protein</fullName>
    </submittedName>
</protein>
<dbReference type="HOGENOM" id="CLU_2870148_0_0_1"/>
<name>T1GW32_MEGSC</name>
<evidence type="ECO:0000313" key="2">
    <source>
        <dbReference type="Proteomes" id="UP000015102"/>
    </source>
</evidence>
<dbReference type="EnsemblMetazoa" id="MESCA008003-RA">
    <property type="protein sequence ID" value="MESCA008003-PA"/>
    <property type="gene ID" value="MESCA008003"/>
</dbReference>
<accession>T1GW32</accession>
<sequence length="64" mass="7408">MDLENMVLKIFPIHPLLLVKDPESFLMVAKSEVLLNSHSSELFKFYTMFVHGNSPERNVDKCNI</sequence>